<evidence type="ECO:0000313" key="7">
    <source>
        <dbReference type="Proteomes" id="UP000317557"/>
    </source>
</evidence>
<dbReference type="InterPro" id="IPR021190">
    <property type="entry name" value="Pept_M10A"/>
</dbReference>
<keyword evidence="3" id="KW-0378">Hydrolase</keyword>
<feature type="domain" description="Peptidase metallopeptidase" evidence="5">
    <location>
        <begin position="90"/>
        <end position="234"/>
    </location>
</feature>
<evidence type="ECO:0000256" key="1">
    <source>
        <dbReference type="ARBA" id="ARBA00022670"/>
    </source>
</evidence>
<dbReference type="Gene3D" id="3.40.390.10">
    <property type="entry name" value="Collagenase (Catalytic Domain)"/>
    <property type="match status" value="1"/>
</dbReference>
<dbReference type="SMART" id="SM00235">
    <property type="entry name" value="ZnMc"/>
    <property type="match status" value="1"/>
</dbReference>
<dbReference type="PROSITE" id="PS51257">
    <property type="entry name" value="PROKAR_LIPOPROTEIN"/>
    <property type="match status" value="1"/>
</dbReference>
<dbReference type="Proteomes" id="UP000317557">
    <property type="component" value="Unassembled WGS sequence"/>
</dbReference>
<dbReference type="InterPro" id="IPR024079">
    <property type="entry name" value="MetalloPept_cat_dom_sf"/>
</dbReference>
<dbReference type="InterPro" id="IPR006026">
    <property type="entry name" value="Peptidase_Metallo"/>
</dbReference>
<dbReference type="EMBL" id="FXTP01000023">
    <property type="protein sequence ID" value="SMO97181.1"/>
    <property type="molecule type" value="Genomic_DNA"/>
</dbReference>
<dbReference type="SUPFAM" id="SSF55486">
    <property type="entry name" value="Metalloproteases ('zincins'), catalytic domain"/>
    <property type="match status" value="1"/>
</dbReference>
<dbReference type="Pfam" id="PF00413">
    <property type="entry name" value="Peptidase_M10"/>
    <property type="match status" value="1"/>
</dbReference>
<dbReference type="RefSeq" id="WP_142456321.1">
    <property type="nucleotide sequence ID" value="NZ_FXTP01000023.1"/>
</dbReference>
<evidence type="ECO:0000256" key="4">
    <source>
        <dbReference type="ARBA" id="ARBA00022833"/>
    </source>
</evidence>
<evidence type="ECO:0000313" key="6">
    <source>
        <dbReference type="EMBL" id="SMO97181.1"/>
    </source>
</evidence>
<keyword evidence="7" id="KW-1185">Reference proteome</keyword>
<evidence type="ECO:0000256" key="2">
    <source>
        <dbReference type="ARBA" id="ARBA00022723"/>
    </source>
</evidence>
<organism evidence="6 7">
    <name type="scientific">Gracilimonas mengyeensis</name>
    <dbReference type="NCBI Taxonomy" id="1302730"/>
    <lineage>
        <taxon>Bacteria</taxon>
        <taxon>Pseudomonadati</taxon>
        <taxon>Balneolota</taxon>
        <taxon>Balneolia</taxon>
        <taxon>Balneolales</taxon>
        <taxon>Balneolaceae</taxon>
        <taxon>Gracilimonas</taxon>
    </lineage>
</organism>
<dbReference type="InterPro" id="IPR001818">
    <property type="entry name" value="Pept_M10_metallopeptidase"/>
</dbReference>
<dbReference type="OrthoDB" id="8455098at2"/>
<reference evidence="6 7" key="1">
    <citation type="submission" date="2017-05" db="EMBL/GenBank/DDBJ databases">
        <authorList>
            <person name="Varghese N."/>
            <person name="Submissions S."/>
        </authorList>
    </citation>
    <scope>NUCLEOTIDE SEQUENCE [LARGE SCALE GENOMIC DNA]</scope>
    <source>
        <strain evidence="6 7">DSM 21985</strain>
    </source>
</reference>
<dbReference type="GO" id="GO:0031012">
    <property type="term" value="C:extracellular matrix"/>
    <property type="evidence" value="ECO:0007669"/>
    <property type="project" value="InterPro"/>
</dbReference>
<dbReference type="GO" id="GO:0006508">
    <property type="term" value="P:proteolysis"/>
    <property type="evidence" value="ECO:0007669"/>
    <property type="project" value="UniProtKB-KW"/>
</dbReference>
<sequence>MKFYLLLFVVCLVLGACKNKGTDPNPDDSKTYAACDRLLYEGCPNTTADYCLFGYKWGAGNPLTESGNNSQGPRTSAGIVTYSIQPAGTLFNTHREVNLTSKSFSTLPACALAQIKRALNDWQQVANIEFQEEAEGSNSHIRFILGDVSQSGIGFPNFPAQPCSDIGGDVILSTGNKSIPCEDGIYPLALHEIGHTLGLGHVKGQAIMSTTFWDDEIRHIQRGDSLGLIELYGIRE</sequence>
<dbReference type="PRINTS" id="PR00138">
    <property type="entry name" value="MATRIXIN"/>
</dbReference>
<dbReference type="AlphaFoldDB" id="A0A521FNY8"/>
<keyword evidence="2" id="KW-0479">Metal-binding</keyword>
<keyword evidence="1" id="KW-0645">Protease</keyword>
<dbReference type="GO" id="GO:0008270">
    <property type="term" value="F:zinc ion binding"/>
    <property type="evidence" value="ECO:0007669"/>
    <property type="project" value="InterPro"/>
</dbReference>
<name>A0A521FNY8_9BACT</name>
<evidence type="ECO:0000256" key="3">
    <source>
        <dbReference type="ARBA" id="ARBA00022801"/>
    </source>
</evidence>
<protein>
    <submittedName>
        <fullName evidence="6">Matrixin</fullName>
    </submittedName>
</protein>
<dbReference type="GO" id="GO:0004222">
    <property type="term" value="F:metalloendopeptidase activity"/>
    <property type="evidence" value="ECO:0007669"/>
    <property type="project" value="InterPro"/>
</dbReference>
<gene>
    <name evidence="6" type="ORF">SAMN06265219_12323</name>
</gene>
<keyword evidence="4" id="KW-0862">Zinc</keyword>
<evidence type="ECO:0000259" key="5">
    <source>
        <dbReference type="SMART" id="SM00235"/>
    </source>
</evidence>
<proteinExistence type="predicted"/>
<accession>A0A521FNY8</accession>